<feature type="domain" description="Peptidase M16 N-terminal" evidence="2">
    <location>
        <begin position="13"/>
        <end position="157"/>
    </location>
</feature>
<protein>
    <submittedName>
        <fullName evidence="4">Protease 3</fullName>
        <ecNumber evidence="4">3.4.24.55</ecNumber>
    </submittedName>
</protein>
<dbReference type="KEGG" id="acaf:CA12_18600"/>
<dbReference type="EMBL" id="CP036265">
    <property type="protein sequence ID" value="QDT15766.1"/>
    <property type="molecule type" value="Genomic_DNA"/>
</dbReference>
<comment type="similarity">
    <text evidence="1">Belongs to the peptidase M16 family.</text>
</comment>
<dbReference type="AlphaFoldDB" id="A0A517P8R5"/>
<dbReference type="Proteomes" id="UP000318741">
    <property type="component" value="Chromosome"/>
</dbReference>
<proteinExistence type="inferred from homology"/>
<dbReference type="Gene3D" id="3.30.830.10">
    <property type="entry name" value="Metalloenzyme, LuxS/M16 peptidase-like"/>
    <property type="match status" value="2"/>
</dbReference>
<sequence>MFHQHTLANGVTVLAELDADAHSVAAGYFVRCGRRDEPDELAGVSHFLEHMAFKGDERYSAEDMNRVFDEIGARYNAYTSHEQTVYYAAVLPEHLPVAVDLLSTLTRPILRDEEFDLEKQVILEEIGMHEDQPGSVAYDALNEAHFAGHPLAGSILGSNESIGGLSIEAMRDYHASRYVGSNLILAVCGNARWEDVLKLAEEHAGRAPQGETDRPLPEPHPPGALRTIYKPENAQQTVMLAGNAPGNASPLRHAAELLSVIVGDDTGSRLFWELVDPGRCEACELSYTDFAGAGMYFTYLSCDPDRAAENVAAVRGVFDAVNARGITAEELAQAKNKVASRIVLRSERPMGRLGSLGGNWQDRGEYKTVEDDLADLRRLTVHDLRDLLTEFPLEIVTTVGVGPLEALAP</sequence>
<dbReference type="InterPro" id="IPR050361">
    <property type="entry name" value="MPP/UQCRC_Complex"/>
</dbReference>
<feature type="domain" description="Peptidase M16 C-terminal" evidence="3">
    <location>
        <begin position="165"/>
        <end position="337"/>
    </location>
</feature>
<dbReference type="InterPro" id="IPR011249">
    <property type="entry name" value="Metalloenz_LuxS/M16"/>
</dbReference>
<dbReference type="SUPFAM" id="SSF63411">
    <property type="entry name" value="LuxS/MPP-like metallohydrolase"/>
    <property type="match status" value="2"/>
</dbReference>
<dbReference type="InterPro" id="IPR011765">
    <property type="entry name" value="Pept_M16_N"/>
</dbReference>
<dbReference type="PANTHER" id="PTHR11851">
    <property type="entry name" value="METALLOPROTEASE"/>
    <property type="match status" value="1"/>
</dbReference>
<organism evidence="4 5">
    <name type="scientific">Alienimonas californiensis</name>
    <dbReference type="NCBI Taxonomy" id="2527989"/>
    <lineage>
        <taxon>Bacteria</taxon>
        <taxon>Pseudomonadati</taxon>
        <taxon>Planctomycetota</taxon>
        <taxon>Planctomycetia</taxon>
        <taxon>Planctomycetales</taxon>
        <taxon>Planctomycetaceae</taxon>
        <taxon>Alienimonas</taxon>
    </lineage>
</organism>
<keyword evidence="4" id="KW-0378">Hydrolase</keyword>
<keyword evidence="5" id="KW-1185">Reference proteome</keyword>
<evidence type="ECO:0000256" key="1">
    <source>
        <dbReference type="ARBA" id="ARBA00007261"/>
    </source>
</evidence>
<gene>
    <name evidence="4" type="primary">ptrA</name>
    <name evidence="4" type="ORF">CA12_18600</name>
</gene>
<dbReference type="Pfam" id="PF00675">
    <property type="entry name" value="Peptidase_M16"/>
    <property type="match status" value="1"/>
</dbReference>
<dbReference type="GO" id="GO:0006508">
    <property type="term" value="P:proteolysis"/>
    <property type="evidence" value="ECO:0007669"/>
    <property type="project" value="UniProtKB-KW"/>
</dbReference>
<dbReference type="GO" id="GO:0004222">
    <property type="term" value="F:metalloendopeptidase activity"/>
    <property type="evidence" value="ECO:0007669"/>
    <property type="project" value="UniProtKB-EC"/>
</dbReference>
<dbReference type="InterPro" id="IPR007863">
    <property type="entry name" value="Peptidase_M16_C"/>
</dbReference>
<dbReference type="EC" id="3.4.24.55" evidence="4"/>
<dbReference type="OrthoDB" id="9811314at2"/>
<dbReference type="Pfam" id="PF05193">
    <property type="entry name" value="Peptidase_M16_C"/>
    <property type="match status" value="1"/>
</dbReference>
<accession>A0A517P8R5</accession>
<dbReference type="RefSeq" id="WP_145358670.1">
    <property type="nucleotide sequence ID" value="NZ_CP036265.1"/>
</dbReference>
<name>A0A517P8R5_9PLAN</name>
<keyword evidence="4" id="KW-0645">Protease</keyword>
<evidence type="ECO:0000259" key="3">
    <source>
        <dbReference type="Pfam" id="PF05193"/>
    </source>
</evidence>
<dbReference type="GO" id="GO:0046872">
    <property type="term" value="F:metal ion binding"/>
    <property type="evidence" value="ECO:0007669"/>
    <property type="project" value="InterPro"/>
</dbReference>
<evidence type="ECO:0000313" key="4">
    <source>
        <dbReference type="EMBL" id="QDT15766.1"/>
    </source>
</evidence>
<evidence type="ECO:0000259" key="2">
    <source>
        <dbReference type="Pfam" id="PF00675"/>
    </source>
</evidence>
<reference evidence="4 5" key="1">
    <citation type="submission" date="2019-02" db="EMBL/GenBank/DDBJ databases">
        <title>Deep-cultivation of Planctomycetes and their phenomic and genomic characterization uncovers novel biology.</title>
        <authorList>
            <person name="Wiegand S."/>
            <person name="Jogler M."/>
            <person name="Boedeker C."/>
            <person name="Pinto D."/>
            <person name="Vollmers J."/>
            <person name="Rivas-Marin E."/>
            <person name="Kohn T."/>
            <person name="Peeters S.H."/>
            <person name="Heuer A."/>
            <person name="Rast P."/>
            <person name="Oberbeckmann S."/>
            <person name="Bunk B."/>
            <person name="Jeske O."/>
            <person name="Meyerdierks A."/>
            <person name="Storesund J.E."/>
            <person name="Kallscheuer N."/>
            <person name="Luecker S."/>
            <person name="Lage O.M."/>
            <person name="Pohl T."/>
            <person name="Merkel B.J."/>
            <person name="Hornburger P."/>
            <person name="Mueller R.-W."/>
            <person name="Bruemmer F."/>
            <person name="Labrenz M."/>
            <person name="Spormann A.M."/>
            <person name="Op den Camp H."/>
            <person name="Overmann J."/>
            <person name="Amann R."/>
            <person name="Jetten M.S.M."/>
            <person name="Mascher T."/>
            <person name="Medema M.H."/>
            <person name="Devos D.P."/>
            <person name="Kaster A.-K."/>
            <person name="Ovreas L."/>
            <person name="Rohde M."/>
            <person name="Galperin M.Y."/>
            <person name="Jogler C."/>
        </authorList>
    </citation>
    <scope>NUCLEOTIDE SEQUENCE [LARGE SCALE GENOMIC DNA]</scope>
    <source>
        <strain evidence="4 5">CA12</strain>
    </source>
</reference>
<evidence type="ECO:0000313" key="5">
    <source>
        <dbReference type="Proteomes" id="UP000318741"/>
    </source>
</evidence>
<dbReference type="PANTHER" id="PTHR11851:SF49">
    <property type="entry name" value="MITOCHONDRIAL-PROCESSING PEPTIDASE SUBUNIT ALPHA"/>
    <property type="match status" value="1"/>
</dbReference>